<evidence type="ECO:0000313" key="2">
    <source>
        <dbReference type="EMBL" id="QLQ80355.1"/>
    </source>
</evidence>
<accession>A0A7H9HV91</accession>
<evidence type="ECO:0000256" key="1">
    <source>
        <dbReference type="SAM" id="MobiDB-lite"/>
    </source>
</evidence>
<keyword evidence="3" id="KW-1185">Reference proteome</keyword>
<sequence>MTTLVSKDTERIASSEGSNRSLRTDSSAKEPDLVELFKELDINADIERSSVRFEERSESVDSKCKEERFQLTESFQYSDHRDRRFTAERICSIGKRTSSPISPILEEDEDESEADNLSSDNGKEVFSTFSSGNLCPPLTPDNGSNSSNDLKNPFCYNDNCSSLMFPIPSDLPPNAFTNFHVHQSKREAVKEKFKEYVGRPIQKCFTRNSDSLGFDTIDSFAEFEGAPWDEMTTKKFIKFKFKKLKSDCRYYKQIAKRFFEDIHETCHRTNCT</sequence>
<dbReference type="EMBL" id="CP059270">
    <property type="protein sequence ID" value="QLQ80355.1"/>
    <property type="molecule type" value="Genomic_DNA"/>
</dbReference>
<protein>
    <submittedName>
        <fullName evidence="2">Uncharacterized protein</fullName>
    </submittedName>
</protein>
<dbReference type="Proteomes" id="UP000510647">
    <property type="component" value="Chromosome 4"/>
</dbReference>
<feature type="region of interest" description="Disordered" evidence="1">
    <location>
        <begin position="1"/>
        <end position="28"/>
    </location>
</feature>
<feature type="compositionally biased region" description="Acidic residues" evidence="1">
    <location>
        <begin position="105"/>
        <end position="114"/>
    </location>
</feature>
<dbReference type="OrthoDB" id="4065251at2759"/>
<gene>
    <name evidence="2" type="ORF">HG537_0D03560</name>
</gene>
<reference evidence="2 3" key="1">
    <citation type="submission" date="2020-06" db="EMBL/GenBank/DDBJ databases">
        <title>The yeast mating-type switching endonuclease HO is a domesticated member of an unorthodox homing genetic element family.</title>
        <authorList>
            <person name="Coughlan A.Y."/>
            <person name="Lombardi L."/>
            <person name="Braun-Galleani S."/>
            <person name="Martos A.R."/>
            <person name="Galeote V."/>
            <person name="Bigey F."/>
            <person name="Dequin S."/>
            <person name="Byrne K.P."/>
            <person name="Wolfe K.H."/>
        </authorList>
    </citation>
    <scope>NUCLEOTIDE SEQUENCE [LARGE SCALE GENOMIC DNA]</scope>
    <source>
        <strain evidence="2 3">CBS2947</strain>
    </source>
</reference>
<proteinExistence type="predicted"/>
<evidence type="ECO:0000313" key="3">
    <source>
        <dbReference type="Proteomes" id="UP000510647"/>
    </source>
</evidence>
<organism evidence="2 3">
    <name type="scientific">Torulaspora globosa</name>
    <dbReference type="NCBI Taxonomy" id="48254"/>
    <lineage>
        <taxon>Eukaryota</taxon>
        <taxon>Fungi</taxon>
        <taxon>Dikarya</taxon>
        <taxon>Ascomycota</taxon>
        <taxon>Saccharomycotina</taxon>
        <taxon>Saccharomycetes</taxon>
        <taxon>Saccharomycetales</taxon>
        <taxon>Saccharomycetaceae</taxon>
        <taxon>Torulaspora</taxon>
    </lineage>
</organism>
<dbReference type="AlphaFoldDB" id="A0A7H9HV91"/>
<feature type="region of interest" description="Disordered" evidence="1">
    <location>
        <begin position="98"/>
        <end position="122"/>
    </location>
</feature>
<name>A0A7H9HV91_9SACH</name>